<comment type="caution">
    <text evidence="4">The sequence shown here is derived from an EMBL/GenBank/DDBJ whole genome shotgun (WGS) entry which is preliminary data.</text>
</comment>
<dbReference type="AlphaFoldDB" id="A0A9R1D6R0"/>
<dbReference type="InterPro" id="IPR001667">
    <property type="entry name" value="DDH_dom"/>
</dbReference>
<feature type="domain" description="DHHA1" evidence="2">
    <location>
        <begin position="378"/>
        <end position="474"/>
    </location>
</feature>
<gene>
    <name evidence="4" type="ORF">KM295_08105</name>
</gene>
<dbReference type="PANTHER" id="PTHR30255:SF3">
    <property type="entry name" value="SINGLE-STRANDED-DNA-SPECIFIC EXONUCLEASE RECJ"/>
    <property type="match status" value="1"/>
</dbReference>
<evidence type="ECO:0000259" key="1">
    <source>
        <dbReference type="Pfam" id="PF01368"/>
    </source>
</evidence>
<dbReference type="Gene3D" id="3.90.1640.30">
    <property type="match status" value="1"/>
</dbReference>
<dbReference type="RefSeq" id="WP_256029466.1">
    <property type="nucleotide sequence ID" value="NZ_JAHLKM010000008.1"/>
</dbReference>
<reference evidence="4" key="1">
    <citation type="journal article" date="2023" name="Front. Microbiol.">
        <title>Genomic-based phylogenetic and metabolic analyses of the genus Natronomonas, and description of Natronomonas aquatica sp. nov.</title>
        <authorList>
            <person name="Garcia-Roldan A."/>
            <person name="Duran-Viseras A."/>
            <person name="de la Haba R.R."/>
            <person name="Corral P."/>
            <person name="Sanchez-Porro C."/>
            <person name="Ventosa A."/>
        </authorList>
    </citation>
    <scope>NUCLEOTIDE SEQUENCE</scope>
    <source>
        <strain evidence="4">F2-12</strain>
    </source>
</reference>
<dbReference type="InterPro" id="IPR003156">
    <property type="entry name" value="DHHA1_dom"/>
</dbReference>
<feature type="domain" description="DDH" evidence="1">
    <location>
        <begin position="28"/>
        <end position="148"/>
    </location>
</feature>
<evidence type="ECO:0000313" key="4">
    <source>
        <dbReference type="EMBL" id="MCQ4333442.1"/>
    </source>
</evidence>
<dbReference type="Gene3D" id="3.10.310.30">
    <property type="match status" value="1"/>
</dbReference>
<evidence type="ECO:0000259" key="2">
    <source>
        <dbReference type="Pfam" id="PF02272"/>
    </source>
</evidence>
<protein>
    <submittedName>
        <fullName evidence="4">DHH family phosphoesterase</fullName>
    </submittedName>
</protein>
<dbReference type="Pfam" id="PF01368">
    <property type="entry name" value="DHH"/>
    <property type="match status" value="1"/>
</dbReference>
<evidence type="ECO:0000259" key="3">
    <source>
        <dbReference type="Pfam" id="PF21763"/>
    </source>
</evidence>
<dbReference type="Pfam" id="PF21763">
    <property type="entry name" value="DHH_CID"/>
    <property type="match status" value="1"/>
</dbReference>
<dbReference type="GO" id="GO:0004527">
    <property type="term" value="F:exonuclease activity"/>
    <property type="evidence" value="ECO:0007669"/>
    <property type="project" value="UniProtKB-KW"/>
</dbReference>
<keyword evidence="5" id="KW-1185">Reference proteome</keyword>
<accession>A0A9R1D6R0</accession>
<dbReference type="InterPro" id="IPR051673">
    <property type="entry name" value="SSDNA_exonuclease_RecJ"/>
</dbReference>
<dbReference type="Proteomes" id="UP001139494">
    <property type="component" value="Unassembled WGS sequence"/>
</dbReference>
<proteinExistence type="predicted"/>
<evidence type="ECO:0000313" key="5">
    <source>
        <dbReference type="Proteomes" id="UP001139494"/>
    </source>
</evidence>
<dbReference type="InterPro" id="IPR038763">
    <property type="entry name" value="DHH_sf"/>
</dbReference>
<dbReference type="GO" id="GO:0003676">
    <property type="term" value="F:nucleic acid binding"/>
    <property type="evidence" value="ECO:0007669"/>
    <property type="project" value="InterPro"/>
</dbReference>
<sequence length="478" mass="50230">MAAADAPVSALQPRAASCAGRLLDADRVLLASHIDADGLTSAAVAAAALERAGISFEAVFEKQLDADAIAAIAERDYGTVLFTDFGSGQLDIIADHEAAGDFVPVIADHHQPADAGTEYHLNPLLEGIDGASELSGAGASYLLARELAGRPGADERLDNRDLAALAVVGAVGDMQASDGQLHGANRAIVEEGIEAGVLEETKDLAVYGKQTRPLPKLLEYASDVRIPGITNDERGAVSFLEGLDVPCLADDEWKRWVDLTDEEKRTLASALVRHAVSRGVPASKIDRLVGTSYLLTEEAVGTELRDASEFSTLLNATARYERADVGLAVCLGDRGSAFERAKKLLRNHRRNLSEGIEYVENNGVTRTEHLQWFDAGAEIKETIVGIIAGMSMGADGVSRESPIVAFAEKTDEETKVSGRATGPLVSSGLDLSVVMGEAARAVGGDGGGHDIAAGATIPAGTEETFIEHADRIVSEQLS</sequence>
<dbReference type="SUPFAM" id="SSF64182">
    <property type="entry name" value="DHH phosphoesterases"/>
    <property type="match status" value="1"/>
</dbReference>
<organism evidence="4 5">
    <name type="scientific">Natronomonas aquatica</name>
    <dbReference type="NCBI Taxonomy" id="2841590"/>
    <lineage>
        <taxon>Archaea</taxon>
        <taxon>Methanobacteriati</taxon>
        <taxon>Methanobacteriota</taxon>
        <taxon>Stenosarchaea group</taxon>
        <taxon>Halobacteria</taxon>
        <taxon>Halobacteriales</taxon>
        <taxon>Natronomonadaceae</taxon>
        <taxon>Natronomonas</taxon>
    </lineage>
</organism>
<dbReference type="EMBL" id="JAHLKM010000008">
    <property type="protein sequence ID" value="MCQ4333442.1"/>
    <property type="molecule type" value="Genomic_DNA"/>
</dbReference>
<name>A0A9R1D6R0_9EURY</name>
<dbReference type="Pfam" id="PF02272">
    <property type="entry name" value="DHHA1"/>
    <property type="match status" value="1"/>
</dbReference>
<dbReference type="InterPro" id="IPR048515">
    <property type="entry name" value="DHH_CID"/>
</dbReference>
<dbReference type="PANTHER" id="PTHR30255">
    <property type="entry name" value="SINGLE-STRANDED-DNA-SPECIFIC EXONUCLEASE RECJ"/>
    <property type="match status" value="1"/>
</dbReference>
<feature type="domain" description="DHH-CID" evidence="3">
    <location>
        <begin position="206"/>
        <end position="289"/>
    </location>
</feature>